<evidence type="ECO:0000313" key="3">
    <source>
        <dbReference type="EMBL" id="PFH49320.1"/>
    </source>
</evidence>
<evidence type="ECO:0000259" key="2">
    <source>
        <dbReference type="Pfam" id="PF20151"/>
    </source>
</evidence>
<reference evidence="3 4" key="1">
    <citation type="submission" date="2014-02" db="EMBL/GenBank/DDBJ databases">
        <title>Transposable element dynamics among asymbiotic and ectomycorrhizal Amanita fungi.</title>
        <authorList>
            <consortium name="DOE Joint Genome Institute"/>
            <person name="Hess J."/>
            <person name="Skrede I."/>
            <person name="Wolfe B."/>
            <person name="LaButti K."/>
            <person name="Ohm R.A."/>
            <person name="Grigoriev I.V."/>
            <person name="Pringle A."/>
        </authorList>
    </citation>
    <scope>NUCLEOTIDE SEQUENCE [LARGE SCALE GENOMIC DNA]</scope>
    <source>
        <strain evidence="3 4">SKay4041</strain>
    </source>
</reference>
<proteinExistence type="predicted"/>
<dbReference type="AlphaFoldDB" id="A0A2A9NNL6"/>
<sequence>MGSLQLPVQSIDQIITAGWHLRVEDVRALFWSRYAQCSYYSKSMALVSLTILIYDHLLTFGDEVQYIWKRRVSPVTILYLINRYFAPCAFVICMVALFSANWTLETLVLTLTLEYSCRSFSKFEGVLTLVTVMCAEAILILRVYAVYSQKIVVLIPLVVVWVAQLGVMSYILSHSGPVIIPPSSISYGCILVADPEIGALAILFVVPAIVFDTIILVFLVFGLYRNVKAYPDVRMYQLLLQDGILYFLVVVMVNVAWTVTGLTLVTDMKNILSLITNILIGRLTLNIRMHGKFNGSTSTSSTEMRPLAHVKDFSAQKQSGLTISQNYLNA</sequence>
<evidence type="ECO:0000313" key="4">
    <source>
        <dbReference type="Proteomes" id="UP000242287"/>
    </source>
</evidence>
<dbReference type="OrthoDB" id="3242376at2759"/>
<keyword evidence="1" id="KW-0472">Membrane</keyword>
<feature type="transmembrane region" description="Helical" evidence="1">
    <location>
        <begin position="151"/>
        <end position="172"/>
    </location>
</feature>
<protein>
    <recommendedName>
        <fullName evidence="2">DUF6533 domain-containing protein</fullName>
    </recommendedName>
</protein>
<feature type="domain" description="DUF6533" evidence="2">
    <location>
        <begin position="45"/>
        <end position="87"/>
    </location>
</feature>
<keyword evidence="1" id="KW-0812">Transmembrane</keyword>
<keyword evidence="4" id="KW-1185">Reference proteome</keyword>
<feature type="transmembrane region" description="Helical" evidence="1">
    <location>
        <begin position="197"/>
        <end position="224"/>
    </location>
</feature>
<feature type="transmembrane region" description="Helical" evidence="1">
    <location>
        <begin position="123"/>
        <end position="144"/>
    </location>
</feature>
<dbReference type="InterPro" id="IPR045340">
    <property type="entry name" value="DUF6533"/>
</dbReference>
<feature type="transmembrane region" description="Helical" evidence="1">
    <location>
        <begin position="81"/>
        <end position="103"/>
    </location>
</feature>
<accession>A0A2A9NNL6</accession>
<dbReference type="Proteomes" id="UP000242287">
    <property type="component" value="Unassembled WGS sequence"/>
</dbReference>
<feature type="transmembrane region" description="Helical" evidence="1">
    <location>
        <begin position="244"/>
        <end position="265"/>
    </location>
</feature>
<gene>
    <name evidence="3" type="ORF">AMATHDRAFT_63471</name>
</gene>
<dbReference type="STRING" id="703135.A0A2A9NNL6"/>
<organism evidence="3 4">
    <name type="scientific">Amanita thiersii Skay4041</name>
    <dbReference type="NCBI Taxonomy" id="703135"/>
    <lineage>
        <taxon>Eukaryota</taxon>
        <taxon>Fungi</taxon>
        <taxon>Dikarya</taxon>
        <taxon>Basidiomycota</taxon>
        <taxon>Agaricomycotina</taxon>
        <taxon>Agaricomycetes</taxon>
        <taxon>Agaricomycetidae</taxon>
        <taxon>Agaricales</taxon>
        <taxon>Pluteineae</taxon>
        <taxon>Amanitaceae</taxon>
        <taxon>Amanita</taxon>
    </lineage>
</organism>
<keyword evidence="1" id="KW-1133">Transmembrane helix</keyword>
<name>A0A2A9NNL6_9AGAR</name>
<evidence type="ECO:0000256" key="1">
    <source>
        <dbReference type="SAM" id="Phobius"/>
    </source>
</evidence>
<dbReference type="EMBL" id="KZ302033">
    <property type="protein sequence ID" value="PFH49320.1"/>
    <property type="molecule type" value="Genomic_DNA"/>
</dbReference>
<dbReference type="Pfam" id="PF20151">
    <property type="entry name" value="DUF6533"/>
    <property type="match status" value="1"/>
</dbReference>
<feature type="transmembrane region" description="Helical" evidence="1">
    <location>
        <begin position="39"/>
        <end position="60"/>
    </location>
</feature>